<comment type="caution">
    <text evidence="1">The sequence shown here is derived from an EMBL/GenBank/DDBJ whole genome shotgun (WGS) entry which is preliminary data.</text>
</comment>
<dbReference type="Proteomes" id="UP000007374">
    <property type="component" value="Unassembled WGS sequence"/>
</dbReference>
<keyword evidence="2" id="KW-1185">Reference proteome</keyword>
<evidence type="ECO:0000313" key="2">
    <source>
        <dbReference type="Proteomes" id="UP000007374"/>
    </source>
</evidence>
<proteinExistence type="predicted"/>
<protein>
    <submittedName>
        <fullName evidence="1">Uncharacterized protein</fullName>
    </submittedName>
</protein>
<accession>K2NYI2</accession>
<sequence>MIGQLCNEAGVELAFPVLENAQVWAALPNTPEVNYFLSGGVKFKGSPFMGFYNSTMPAAQGPTLPIDQFSESFLPFGKFKREKRIWFEGEAFSREEIILFVANKLGGVHYDGRRDLRQEKLERASRFMTFGGPIDHEPPGQVHLAVEPKATEILSGLHVEIISAAASFINLHIDGAPLVSFTVKRTIFESIARLLKPKPGIKLIDRA</sequence>
<organism evidence="1 2">
    <name type="scientific">Nitratireductor indicus C115</name>
    <dbReference type="NCBI Taxonomy" id="1231190"/>
    <lineage>
        <taxon>Bacteria</taxon>
        <taxon>Pseudomonadati</taxon>
        <taxon>Pseudomonadota</taxon>
        <taxon>Alphaproteobacteria</taxon>
        <taxon>Hyphomicrobiales</taxon>
        <taxon>Phyllobacteriaceae</taxon>
        <taxon>Nitratireductor</taxon>
    </lineage>
</organism>
<gene>
    <name evidence="1" type="ORF">NA8A_22411</name>
</gene>
<name>K2NYI2_9HYPH</name>
<dbReference type="AlphaFoldDB" id="K2NYI2"/>
<dbReference type="PATRIC" id="fig|1231190.3.peg.4624"/>
<reference evidence="1 2" key="1">
    <citation type="journal article" date="2012" name="J. Bacteriol.">
        <title>Genome Sequence of Nitratireductor indicus Type Strain C115.</title>
        <authorList>
            <person name="Lai Q."/>
            <person name="Li G."/>
            <person name="Yu Z."/>
            <person name="Shao Z."/>
        </authorList>
    </citation>
    <scope>NUCLEOTIDE SEQUENCE [LARGE SCALE GENOMIC DNA]</scope>
    <source>
        <strain evidence="1 2">C115</strain>
    </source>
</reference>
<dbReference type="EMBL" id="AMSI01000024">
    <property type="protein sequence ID" value="EKF40101.1"/>
    <property type="molecule type" value="Genomic_DNA"/>
</dbReference>
<evidence type="ECO:0000313" key="1">
    <source>
        <dbReference type="EMBL" id="EKF40101.1"/>
    </source>
</evidence>